<dbReference type="GO" id="GO:0009228">
    <property type="term" value="P:thiamine biosynthetic process"/>
    <property type="evidence" value="ECO:0007669"/>
    <property type="project" value="UniProtKB-KW"/>
</dbReference>
<reference evidence="2" key="1">
    <citation type="submission" date="2024-05" db="EMBL/GenBank/DDBJ databases">
        <title>Genome sequencing of novel strain.</title>
        <authorList>
            <person name="Ganbat D."/>
            <person name="Ganbat S."/>
            <person name="Lee S.-J."/>
        </authorList>
    </citation>
    <scope>NUCLEOTIDE SEQUENCE</scope>
    <source>
        <strain evidence="2">SMD15-11</strain>
    </source>
</reference>
<dbReference type="AlphaFoldDB" id="A0AB39V195"/>
<organism evidence="2">
    <name type="scientific">Thermohahella caldifontis</name>
    <dbReference type="NCBI Taxonomy" id="3142973"/>
    <lineage>
        <taxon>Bacteria</taxon>
        <taxon>Pseudomonadati</taxon>
        <taxon>Pseudomonadota</taxon>
        <taxon>Gammaproteobacteria</taxon>
        <taxon>Oceanospirillales</taxon>
        <taxon>Hahellaceae</taxon>
        <taxon>Thermohahella</taxon>
    </lineage>
</organism>
<dbReference type="EMBL" id="CP154858">
    <property type="protein sequence ID" value="XDT74037.1"/>
    <property type="molecule type" value="Genomic_DNA"/>
</dbReference>
<dbReference type="InterPro" id="IPR022998">
    <property type="entry name" value="ThiamineP_synth_TenI"/>
</dbReference>
<dbReference type="CDD" id="cd00564">
    <property type="entry name" value="TMP_TenI"/>
    <property type="match status" value="1"/>
</dbReference>
<accession>A0AB39V195</accession>
<dbReference type="SUPFAM" id="SSF51391">
    <property type="entry name" value="Thiamin phosphate synthase"/>
    <property type="match status" value="1"/>
</dbReference>
<dbReference type="InterPro" id="IPR013785">
    <property type="entry name" value="Aldolase_TIM"/>
</dbReference>
<name>A0AB39V195_9GAMM</name>
<feature type="domain" description="Thiamine phosphate synthase/TenI" evidence="1">
    <location>
        <begin position="3"/>
        <end position="59"/>
    </location>
</feature>
<sequence length="88" mass="9226">MRPLFPSATKPEAPPASLDVLRSARRTLACPVAAIGGITPERTRRVLEAGADLVVVSGALFGAASAEEVCRRAGVFVSEIESWFGEVS</sequence>
<evidence type="ECO:0000259" key="1">
    <source>
        <dbReference type="Pfam" id="PF02581"/>
    </source>
</evidence>
<dbReference type="InterPro" id="IPR036206">
    <property type="entry name" value="ThiamineP_synth_sf"/>
</dbReference>
<dbReference type="Pfam" id="PF02581">
    <property type="entry name" value="TMP-TENI"/>
    <property type="match status" value="1"/>
</dbReference>
<protein>
    <submittedName>
        <fullName evidence="2">Thiamine phosphate synthase</fullName>
    </submittedName>
</protein>
<gene>
    <name evidence="2" type="ORF">AAIA72_13920</name>
</gene>
<dbReference type="KEGG" id="tcd:AAIA72_13920"/>
<evidence type="ECO:0000313" key="2">
    <source>
        <dbReference type="EMBL" id="XDT74037.1"/>
    </source>
</evidence>
<dbReference type="Gene3D" id="3.20.20.70">
    <property type="entry name" value="Aldolase class I"/>
    <property type="match status" value="1"/>
</dbReference>
<proteinExistence type="predicted"/>